<name>A0A067SMA4_GALM3</name>
<dbReference type="Proteomes" id="UP000027222">
    <property type="component" value="Unassembled WGS sequence"/>
</dbReference>
<dbReference type="AlphaFoldDB" id="A0A067SMA4"/>
<sequence>MAAPARVPIHRLDIDVLLYIFNLNANIFSPFENPLKTTRFASQVCRLWRSIILTTPSLWGKLLDLDHLCLYSDELKDVILQRIGPSSSLWIKATSKIAQERASVVQKIKAFFFSILDTHWERIEVLAVRFGVHGLDSKLLRAIYLPAPRLHVFDLDFHGFLPEFDVNWEVDGPVRPTVQSLFANEAPLLFTFHAAFIKPDLCASWHPNIRSLRLGSFFTPTELLDALKRMPLLESIDIRFSELISSDGPRGPSQIYLPNLHYIRLESEVVTGVAFLRRITPARGCSLVMPASEIGAGLQHSKNLTVALDFLSKFARNYFSYHVSTSITLEISSEFFSFQDKINPTDSPSPSIFDVSIFLSFESFSTDLSHLLTSFTLPTPAFDRVTELELKISISEFAPLATFFLSFPSIEKLVIDEAGLNSILYAQKQVPQPLFPVLDKLRLDYLPFNLSGWGSTQDFTYISASVGYFLQAHKNSGRPISVLDLTTCPMDREPKLVPCVEVVGMKVLWKMWGASEVFEFECR</sequence>
<keyword evidence="2" id="KW-1185">Reference proteome</keyword>
<proteinExistence type="predicted"/>
<dbReference type="EMBL" id="KL142405">
    <property type="protein sequence ID" value="KDR68839.1"/>
    <property type="molecule type" value="Genomic_DNA"/>
</dbReference>
<evidence type="ECO:0000313" key="2">
    <source>
        <dbReference type="Proteomes" id="UP000027222"/>
    </source>
</evidence>
<reference evidence="2" key="1">
    <citation type="journal article" date="2014" name="Proc. Natl. Acad. Sci. U.S.A.">
        <title>Extensive sampling of basidiomycete genomes demonstrates inadequacy of the white-rot/brown-rot paradigm for wood decay fungi.</title>
        <authorList>
            <person name="Riley R."/>
            <person name="Salamov A.A."/>
            <person name="Brown D.W."/>
            <person name="Nagy L.G."/>
            <person name="Floudas D."/>
            <person name="Held B.W."/>
            <person name="Levasseur A."/>
            <person name="Lombard V."/>
            <person name="Morin E."/>
            <person name="Otillar R."/>
            <person name="Lindquist E.A."/>
            <person name="Sun H."/>
            <person name="LaButti K.M."/>
            <person name="Schmutz J."/>
            <person name="Jabbour D."/>
            <person name="Luo H."/>
            <person name="Baker S.E."/>
            <person name="Pisabarro A.G."/>
            <person name="Walton J.D."/>
            <person name="Blanchette R.A."/>
            <person name="Henrissat B."/>
            <person name="Martin F."/>
            <person name="Cullen D."/>
            <person name="Hibbett D.S."/>
            <person name="Grigoriev I.V."/>
        </authorList>
    </citation>
    <scope>NUCLEOTIDE SEQUENCE [LARGE SCALE GENOMIC DNA]</scope>
    <source>
        <strain evidence="2">CBS 339.88</strain>
    </source>
</reference>
<gene>
    <name evidence="1" type="ORF">GALMADRAFT_145873</name>
</gene>
<protein>
    <submittedName>
        <fullName evidence="1">Uncharacterized protein</fullName>
    </submittedName>
</protein>
<dbReference type="Gene3D" id="1.20.1280.50">
    <property type="match status" value="1"/>
</dbReference>
<dbReference type="HOGENOM" id="CLU_030662_0_0_1"/>
<accession>A0A067SMA4</accession>
<dbReference type="OrthoDB" id="3365698at2759"/>
<organism evidence="1 2">
    <name type="scientific">Galerina marginata (strain CBS 339.88)</name>
    <dbReference type="NCBI Taxonomy" id="685588"/>
    <lineage>
        <taxon>Eukaryota</taxon>
        <taxon>Fungi</taxon>
        <taxon>Dikarya</taxon>
        <taxon>Basidiomycota</taxon>
        <taxon>Agaricomycotina</taxon>
        <taxon>Agaricomycetes</taxon>
        <taxon>Agaricomycetidae</taxon>
        <taxon>Agaricales</taxon>
        <taxon>Agaricineae</taxon>
        <taxon>Strophariaceae</taxon>
        <taxon>Galerina</taxon>
    </lineage>
</organism>
<evidence type="ECO:0000313" key="1">
    <source>
        <dbReference type="EMBL" id="KDR68839.1"/>
    </source>
</evidence>
<dbReference type="SUPFAM" id="SSF52047">
    <property type="entry name" value="RNI-like"/>
    <property type="match status" value="1"/>
</dbReference>